<dbReference type="Pfam" id="PF02585">
    <property type="entry name" value="PIG-L"/>
    <property type="match status" value="1"/>
</dbReference>
<protein>
    <submittedName>
        <fullName evidence="2">PIG-L deacetylase family protein</fullName>
        <ecNumber evidence="2">3.5.1.-</ecNumber>
    </submittedName>
</protein>
<evidence type="ECO:0000313" key="2">
    <source>
        <dbReference type="EMBL" id="MFC0567685.1"/>
    </source>
</evidence>
<dbReference type="PANTHER" id="PTHR12993">
    <property type="entry name" value="N-ACETYLGLUCOSAMINYL-PHOSPHATIDYLINOSITOL DE-N-ACETYLASE-RELATED"/>
    <property type="match status" value="1"/>
</dbReference>
<sequence length="238" mass="24739">MVTEIAGLGTSEEAWSGWAGPAGWPTLAPPARPLIVAPHPDDEVLGAGGLLCLAGGGEVVAVTDGEASHAGSTVYAPDELVALRRAETAAALSVLGQPATPVRHLGHPDGDIDEAALTATLTGLLSPGRWCVATWRGDGHPDHETVGRAAAAACAATGAILAEYPIWMWHWADPGDPRVPWHRARRLDLPAAVCRGKAAAVAEFRSQTEPLGPAPADAPILPPHVVARFLRPYEVFLT</sequence>
<reference evidence="2 3" key="1">
    <citation type="submission" date="2024-09" db="EMBL/GenBank/DDBJ databases">
        <authorList>
            <person name="Sun Q."/>
            <person name="Mori K."/>
        </authorList>
    </citation>
    <scope>NUCLEOTIDE SEQUENCE [LARGE SCALE GENOMIC DNA]</scope>
    <source>
        <strain evidence="2 3">TBRC 2205</strain>
    </source>
</reference>
<dbReference type="Gene3D" id="3.40.50.10320">
    <property type="entry name" value="LmbE-like"/>
    <property type="match status" value="1"/>
</dbReference>
<dbReference type="InterPro" id="IPR003737">
    <property type="entry name" value="GlcNAc_PI_deacetylase-related"/>
</dbReference>
<dbReference type="InterPro" id="IPR024078">
    <property type="entry name" value="LmbE-like_dom_sf"/>
</dbReference>
<evidence type="ECO:0000313" key="3">
    <source>
        <dbReference type="Proteomes" id="UP001589894"/>
    </source>
</evidence>
<organism evidence="2 3">
    <name type="scientific">Plantactinospora siamensis</name>
    <dbReference type="NCBI Taxonomy" id="555372"/>
    <lineage>
        <taxon>Bacteria</taxon>
        <taxon>Bacillati</taxon>
        <taxon>Actinomycetota</taxon>
        <taxon>Actinomycetes</taxon>
        <taxon>Micromonosporales</taxon>
        <taxon>Micromonosporaceae</taxon>
        <taxon>Plantactinospora</taxon>
    </lineage>
</organism>
<comment type="caution">
    <text evidence="2">The sequence shown here is derived from an EMBL/GenBank/DDBJ whole genome shotgun (WGS) entry which is preliminary data.</text>
</comment>
<evidence type="ECO:0000256" key="1">
    <source>
        <dbReference type="ARBA" id="ARBA00022833"/>
    </source>
</evidence>
<dbReference type="EMBL" id="JBHLUE010000026">
    <property type="protein sequence ID" value="MFC0567685.1"/>
    <property type="molecule type" value="Genomic_DNA"/>
</dbReference>
<gene>
    <name evidence="2" type="ORF">ACFFHU_26540</name>
</gene>
<keyword evidence="2" id="KW-0378">Hydrolase</keyword>
<dbReference type="GO" id="GO:0016787">
    <property type="term" value="F:hydrolase activity"/>
    <property type="evidence" value="ECO:0007669"/>
    <property type="project" value="UniProtKB-KW"/>
</dbReference>
<dbReference type="EC" id="3.5.1.-" evidence="2"/>
<accession>A0ABV6P3S6</accession>
<dbReference type="PANTHER" id="PTHR12993:SF29">
    <property type="entry name" value="BLR3841 PROTEIN"/>
    <property type="match status" value="1"/>
</dbReference>
<proteinExistence type="predicted"/>
<name>A0ABV6P3S6_9ACTN</name>
<dbReference type="Proteomes" id="UP001589894">
    <property type="component" value="Unassembled WGS sequence"/>
</dbReference>
<keyword evidence="1" id="KW-0862">Zinc</keyword>
<dbReference type="SUPFAM" id="SSF102588">
    <property type="entry name" value="LmbE-like"/>
    <property type="match status" value="1"/>
</dbReference>
<keyword evidence="3" id="KW-1185">Reference proteome</keyword>
<dbReference type="RefSeq" id="WP_377343008.1">
    <property type="nucleotide sequence ID" value="NZ_JBHLUE010000026.1"/>
</dbReference>